<dbReference type="AlphaFoldDB" id="A0A9D4ZMR8"/>
<keyword evidence="1" id="KW-1133">Transmembrane helix</keyword>
<evidence type="ECO:0000256" key="1">
    <source>
        <dbReference type="SAM" id="Phobius"/>
    </source>
</evidence>
<organism evidence="2 3">
    <name type="scientific">Adiantum capillus-veneris</name>
    <name type="common">Maidenhair fern</name>
    <dbReference type="NCBI Taxonomy" id="13818"/>
    <lineage>
        <taxon>Eukaryota</taxon>
        <taxon>Viridiplantae</taxon>
        <taxon>Streptophyta</taxon>
        <taxon>Embryophyta</taxon>
        <taxon>Tracheophyta</taxon>
        <taxon>Polypodiopsida</taxon>
        <taxon>Polypodiidae</taxon>
        <taxon>Polypodiales</taxon>
        <taxon>Pteridineae</taxon>
        <taxon>Pteridaceae</taxon>
        <taxon>Vittarioideae</taxon>
        <taxon>Adiantum</taxon>
    </lineage>
</organism>
<keyword evidence="3" id="KW-1185">Reference proteome</keyword>
<dbReference type="Proteomes" id="UP000886520">
    <property type="component" value="Chromosome 4"/>
</dbReference>
<sequence length="308" mass="34046">MMLPCSSYGFGRAVLPHGHRGAVVLALSCGSTSRHSPFWNILLALVVFIAAAESGLSAYTIGLLAQCWPISCSCLWDIWISSRFLYYTWLMVHTGLPMGTCIGSVGYDRTFHCTLHVDENISQCFWVPGSHLIFEEEEEDPLFLLTDPGHQWGTSVMLPDSIHAFESHSLELIFMEAKISVALRAVAAGAVAAFAKVAAVIKATGGAKEPCWSLCSQNLNCNSVFQRYLITHFGSFYAHPTQSLLSLAIGIIKWDSLYLDMDPSLPSLRWITVNNELTNKLNDESTQLSIRRYIILLMVVPSLLLVVT</sequence>
<accession>A0A9D4ZMR8</accession>
<proteinExistence type="predicted"/>
<comment type="caution">
    <text evidence="2">The sequence shown here is derived from an EMBL/GenBank/DDBJ whole genome shotgun (WGS) entry which is preliminary data.</text>
</comment>
<gene>
    <name evidence="2" type="ORF">GOP47_0004342</name>
</gene>
<evidence type="ECO:0000313" key="2">
    <source>
        <dbReference type="EMBL" id="KAI5081159.1"/>
    </source>
</evidence>
<dbReference type="EMBL" id="JABFUD020000004">
    <property type="protein sequence ID" value="KAI5081159.1"/>
    <property type="molecule type" value="Genomic_DNA"/>
</dbReference>
<feature type="transmembrane region" description="Helical" evidence="1">
    <location>
        <begin position="41"/>
        <end position="65"/>
    </location>
</feature>
<name>A0A9D4ZMR8_ADICA</name>
<reference evidence="2" key="1">
    <citation type="submission" date="2021-01" db="EMBL/GenBank/DDBJ databases">
        <title>Adiantum capillus-veneris genome.</title>
        <authorList>
            <person name="Fang Y."/>
            <person name="Liao Q."/>
        </authorList>
    </citation>
    <scope>NUCLEOTIDE SEQUENCE</scope>
    <source>
        <strain evidence="2">H3</strain>
        <tissue evidence="2">Leaf</tissue>
    </source>
</reference>
<evidence type="ECO:0000313" key="3">
    <source>
        <dbReference type="Proteomes" id="UP000886520"/>
    </source>
</evidence>
<keyword evidence="1" id="KW-0472">Membrane</keyword>
<protein>
    <submittedName>
        <fullName evidence="2">Uncharacterized protein</fullName>
    </submittedName>
</protein>
<keyword evidence="1" id="KW-0812">Transmembrane</keyword>